<evidence type="ECO:0000256" key="3">
    <source>
        <dbReference type="PIRSR" id="PIRSR633199-1"/>
    </source>
</evidence>
<dbReference type="OrthoDB" id="9814070at2"/>
<dbReference type="GO" id="GO:0000052">
    <property type="term" value="P:citrulline metabolic process"/>
    <property type="evidence" value="ECO:0007669"/>
    <property type="project" value="TreeGrafter"/>
</dbReference>
<dbReference type="Pfam" id="PF19420">
    <property type="entry name" value="DDAH_eukar"/>
    <property type="match status" value="1"/>
</dbReference>
<name>A0A557QXQ6_9RHOO</name>
<dbReference type="InterPro" id="IPR033199">
    <property type="entry name" value="DDAH-like"/>
</dbReference>
<dbReference type="GO" id="GO:0016403">
    <property type="term" value="F:dimethylargininase activity"/>
    <property type="evidence" value="ECO:0007669"/>
    <property type="project" value="TreeGrafter"/>
</dbReference>
<accession>A0A557QXQ6</accession>
<feature type="active site" description="Proton donor" evidence="3">
    <location>
        <position position="178"/>
    </location>
</feature>
<keyword evidence="4" id="KW-0808">Transferase</keyword>
<dbReference type="SUPFAM" id="SSF55909">
    <property type="entry name" value="Pentein"/>
    <property type="match status" value="1"/>
</dbReference>
<dbReference type="GO" id="GO:0016740">
    <property type="term" value="F:transferase activity"/>
    <property type="evidence" value="ECO:0007669"/>
    <property type="project" value="UniProtKB-KW"/>
</dbReference>
<dbReference type="RefSeq" id="WP_144309149.1">
    <property type="nucleotide sequence ID" value="NZ_VMNK01000006.1"/>
</dbReference>
<comment type="caution">
    <text evidence="4">The sequence shown here is derived from an EMBL/GenBank/DDBJ whole genome shotgun (WGS) entry which is preliminary data.</text>
</comment>
<dbReference type="PANTHER" id="PTHR12737">
    <property type="entry name" value="DIMETHYLARGININE DIMETHYLAMINOHYDROLASE"/>
    <property type="match status" value="1"/>
</dbReference>
<evidence type="ECO:0000313" key="5">
    <source>
        <dbReference type="Proteomes" id="UP000319502"/>
    </source>
</evidence>
<evidence type="ECO:0000313" key="4">
    <source>
        <dbReference type="EMBL" id="TVO57691.1"/>
    </source>
</evidence>
<dbReference type="PANTHER" id="PTHR12737:SF9">
    <property type="entry name" value="DIMETHYLARGININASE"/>
    <property type="match status" value="1"/>
</dbReference>
<evidence type="ECO:0000256" key="2">
    <source>
        <dbReference type="ARBA" id="ARBA00022801"/>
    </source>
</evidence>
<keyword evidence="2" id="KW-0378">Hydrolase</keyword>
<dbReference type="AlphaFoldDB" id="A0A557QXQ6"/>
<dbReference type="Gene3D" id="3.75.10.10">
    <property type="entry name" value="L-arginine/glycine Amidinotransferase, Chain A"/>
    <property type="match status" value="1"/>
</dbReference>
<gene>
    <name evidence="4" type="ORF">FHP91_08455</name>
</gene>
<comment type="similarity">
    <text evidence="1">Belongs to the DDAH family.</text>
</comment>
<reference evidence="4 5" key="1">
    <citation type="submission" date="2019-07" db="EMBL/GenBank/DDBJ databases">
        <title>The pathways for chlorine oxyanion respiration interact through the shared metabolite chlorate.</title>
        <authorList>
            <person name="Barnum T.P."/>
            <person name="Cheng Y."/>
            <person name="Hill K.A."/>
            <person name="Lucas L.N."/>
            <person name="Carlson H.K."/>
            <person name="Coates J.D."/>
        </authorList>
    </citation>
    <scope>NUCLEOTIDE SEQUENCE [LARGE SCALE GENOMIC DNA]</scope>
    <source>
        <strain evidence="4 5">SFB-3</strain>
    </source>
</reference>
<organism evidence="4 5">
    <name type="scientific">Denitromonas halophila</name>
    <dbReference type="NCBI Taxonomy" id="1629404"/>
    <lineage>
        <taxon>Bacteria</taxon>
        <taxon>Pseudomonadati</taxon>
        <taxon>Pseudomonadota</taxon>
        <taxon>Betaproteobacteria</taxon>
        <taxon>Rhodocyclales</taxon>
        <taxon>Zoogloeaceae</taxon>
        <taxon>Denitromonas</taxon>
    </lineage>
</organism>
<dbReference type="GO" id="GO:0016597">
    <property type="term" value="F:amino acid binding"/>
    <property type="evidence" value="ECO:0007669"/>
    <property type="project" value="TreeGrafter"/>
</dbReference>
<dbReference type="GO" id="GO:0006525">
    <property type="term" value="P:arginine metabolic process"/>
    <property type="evidence" value="ECO:0007669"/>
    <property type="project" value="TreeGrafter"/>
</dbReference>
<feature type="active site" description="Nucleophile" evidence="3">
    <location>
        <position position="274"/>
    </location>
</feature>
<proteinExistence type="inferred from homology"/>
<dbReference type="Proteomes" id="UP000319502">
    <property type="component" value="Unassembled WGS sequence"/>
</dbReference>
<keyword evidence="5" id="KW-1185">Reference proteome</keyword>
<dbReference type="EMBL" id="VMNK01000006">
    <property type="protein sequence ID" value="TVO57691.1"/>
    <property type="molecule type" value="Genomic_DNA"/>
</dbReference>
<evidence type="ECO:0000256" key="1">
    <source>
        <dbReference type="ARBA" id="ARBA00008532"/>
    </source>
</evidence>
<dbReference type="GO" id="GO:0045429">
    <property type="term" value="P:positive regulation of nitric oxide biosynthetic process"/>
    <property type="evidence" value="ECO:0007669"/>
    <property type="project" value="TreeGrafter"/>
</dbReference>
<sequence length="296" mass="32251">MNAQAHILLVAPTHYTVSYAINPWMQPERWLQDTAGFGAQARRSFNALSEALRAAGCRLTVIDGEPGLPDMVFPANAGIVLDGRLLLARFRHAERQGEEAPFARAFAALRVAGVLSEVATLPDGVFQEGAGDCLWDATRGLFWVGWGQRSNQASVKAVADYFGQPVVPLALITERSYHLDVCFCPLAGGEILYYPPALSVDSLARLRERVPAEQLIEATEDDLAHFSVNAVSVGRQVVMSRTTDRLRSVLTERGYQVREVDLSPFMMSGGGAFCMTLRLDRHSAAARHADPVVAVA</sequence>
<protein>
    <submittedName>
        <fullName evidence="4">Amidinotransferase</fullName>
    </submittedName>
</protein>